<dbReference type="EMBL" id="CP126114">
    <property type="protein sequence ID" value="WHY85184.1"/>
    <property type="molecule type" value="Genomic_DNA"/>
</dbReference>
<gene>
    <name evidence="1" type="ORF">QNH39_21575</name>
</gene>
<dbReference type="RefSeq" id="WP_283935847.1">
    <property type="nucleotide sequence ID" value="NZ_CP126114.1"/>
</dbReference>
<proteinExistence type="predicted"/>
<accession>A0AA95SAA8</accession>
<dbReference type="AlphaFoldDB" id="A0AA95SAA8"/>
<reference evidence="1" key="1">
    <citation type="submission" date="2023-05" db="EMBL/GenBank/DDBJ databases">
        <title>Comparative genomics of Bacillaceae isolates and their secondary metabolite potential.</title>
        <authorList>
            <person name="Song L."/>
            <person name="Nielsen L.J."/>
            <person name="Mohite O."/>
            <person name="Xu X."/>
            <person name="Weber T."/>
            <person name="Kovacs A.T."/>
        </authorList>
    </citation>
    <scope>NUCLEOTIDE SEQUENCE</scope>
    <source>
        <strain evidence="1">XLM17</strain>
    </source>
</reference>
<keyword evidence="2" id="KW-1185">Reference proteome</keyword>
<evidence type="ECO:0000313" key="1">
    <source>
        <dbReference type="EMBL" id="WHY85184.1"/>
    </source>
</evidence>
<name>A0AA95SAA8_9BACI</name>
<sequence length="52" mass="6373">MGNFKFCYLIDYYVYEYGLQFNLISFYDKIKSTLLIRMLERRPIGDFYPIVT</sequence>
<dbReference type="KEGG" id="nnv:QNH39_21575"/>
<protein>
    <submittedName>
        <fullName evidence="1">Uncharacterized protein</fullName>
    </submittedName>
</protein>
<evidence type="ECO:0000313" key="2">
    <source>
        <dbReference type="Proteomes" id="UP001178288"/>
    </source>
</evidence>
<organism evidence="1 2">
    <name type="scientific">Neobacillus novalis</name>
    <dbReference type="NCBI Taxonomy" id="220687"/>
    <lineage>
        <taxon>Bacteria</taxon>
        <taxon>Bacillati</taxon>
        <taxon>Bacillota</taxon>
        <taxon>Bacilli</taxon>
        <taxon>Bacillales</taxon>
        <taxon>Bacillaceae</taxon>
        <taxon>Neobacillus</taxon>
    </lineage>
</organism>
<dbReference type="Proteomes" id="UP001178288">
    <property type="component" value="Chromosome"/>
</dbReference>